<reference evidence="2" key="1">
    <citation type="journal article" date="2022" name="bioRxiv">
        <title>Sequencing and chromosome-scale assembly of the giantPleurodeles waltlgenome.</title>
        <authorList>
            <person name="Brown T."/>
            <person name="Elewa A."/>
            <person name="Iarovenko S."/>
            <person name="Subramanian E."/>
            <person name="Araus A.J."/>
            <person name="Petzold A."/>
            <person name="Susuki M."/>
            <person name="Suzuki K.-i.T."/>
            <person name="Hayashi T."/>
            <person name="Toyoda A."/>
            <person name="Oliveira C."/>
            <person name="Osipova E."/>
            <person name="Leigh N.D."/>
            <person name="Simon A."/>
            <person name="Yun M.H."/>
        </authorList>
    </citation>
    <scope>NUCLEOTIDE SEQUENCE</scope>
    <source>
        <strain evidence="2">20211129_DDA</strain>
        <tissue evidence="2">Liver</tissue>
    </source>
</reference>
<dbReference type="AlphaFoldDB" id="A0AAV7WEE5"/>
<evidence type="ECO:0000313" key="2">
    <source>
        <dbReference type="EMBL" id="KAJ1211107.1"/>
    </source>
</evidence>
<feature type="compositionally biased region" description="Basic residues" evidence="1">
    <location>
        <begin position="60"/>
        <end position="74"/>
    </location>
</feature>
<protein>
    <submittedName>
        <fullName evidence="2">Uncharacterized protein</fullName>
    </submittedName>
</protein>
<evidence type="ECO:0000256" key="1">
    <source>
        <dbReference type="SAM" id="MobiDB-lite"/>
    </source>
</evidence>
<proteinExistence type="predicted"/>
<dbReference type="EMBL" id="JANPWB010000002">
    <property type="protein sequence ID" value="KAJ1211107.1"/>
    <property type="molecule type" value="Genomic_DNA"/>
</dbReference>
<name>A0AAV7WEE5_PLEWA</name>
<sequence length="74" mass="7985">MKGKDGKLSKKRKRRSPASAHSASCKGPIDIKLGLCDKAVQSRFPGLKFPLHEGAGGKPPPKRLTKFRNKASST</sequence>
<dbReference type="Proteomes" id="UP001066276">
    <property type="component" value="Chromosome 1_2"/>
</dbReference>
<evidence type="ECO:0000313" key="3">
    <source>
        <dbReference type="Proteomes" id="UP001066276"/>
    </source>
</evidence>
<keyword evidence="3" id="KW-1185">Reference proteome</keyword>
<organism evidence="2 3">
    <name type="scientific">Pleurodeles waltl</name>
    <name type="common">Iberian ribbed newt</name>
    <dbReference type="NCBI Taxonomy" id="8319"/>
    <lineage>
        <taxon>Eukaryota</taxon>
        <taxon>Metazoa</taxon>
        <taxon>Chordata</taxon>
        <taxon>Craniata</taxon>
        <taxon>Vertebrata</taxon>
        <taxon>Euteleostomi</taxon>
        <taxon>Amphibia</taxon>
        <taxon>Batrachia</taxon>
        <taxon>Caudata</taxon>
        <taxon>Salamandroidea</taxon>
        <taxon>Salamandridae</taxon>
        <taxon>Pleurodelinae</taxon>
        <taxon>Pleurodeles</taxon>
    </lineage>
</organism>
<feature type="region of interest" description="Disordered" evidence="1">
    <location>
        <begin position="48"/>
        <end position="74"/>
    </location>
</feature>
<feature type="region of interest" description="Disordered" evidence="1">
    <location>
        <begin position="1"/>
        <end position="28"/>
    </location>
</feature>
<comment type="caution">
    <text evidence="2">The sequence shown here is derived from an EMBL/GenBank/DDBJ whole genome shotgun (WGS) entry which is preliminary data.</text>
</comment>
<accession>A0AAV7WEE5</accession>
<gene>
    <name evidence="2" type="ORF">NDU88_006468</name>
</gene>